<comment type="caution">
    <text evidence="1">The sequence shown here is derived from an EMBL/GenBank/DDBJ whole genome shotgun (WGS) entry which is preliminary data.</text>
</comment>
<dbReference type="RefSeq" id="WP_323689022.1">
    <property type="nucleotide sequence ID" value="NZ_JAYGIM010000016.1"/>
</dbReference>
<gene>
    <name evidence="1" type="ORF">VB798_20040</name>
</gene>
<proteinExistence type="predicted"/>
<evidence type="ECO:0000313" key="2">
    <source>
        <dbReference type="Proteomes" id="UP001302222"/>
    </source>
</evidence>
<sequence>MTLHKNIMGLFDKLFNKKTSDPPKSFEELTINEPETNFDKLVEQARISGNSTDLEILYKSFLNLEQWVFIISKNYDIEDAKPFIGVFEEQPWLYVFTDSFKADYYAKLFGNFHSKDGNTLVLKMTRTGSLNMAKELSKLGVYGIRINEGENGWFCTIEGLFEIINHYQIDIN</sequence>
<keyword evidence="2" id="KW-1185">Reference proteome</keyword>
<evidence type="ECO:0000313" key="1">
    <source>
        <dbReference type="EMBL" id="MEA5428892.1"/>
    </source>
</evidence>
<dbReference type="Proteomes" id="UP001302222">
    <property type="component" value="Unassembled WGS sequence"/>
</dbReference>
<accession>A0ABU5SNP3</accession>
<dbReference type="EMBL" id="JAYGIM010000016">
    <property type="protein sequence ID" value="MEA5428892.1"/>
    <property type="molecule type" value="Genomic_DNA"/>
</dbReference>
<organism evidence="1 2">
    <name type="scientific">Arcicella lustrica</name>
    <dbReference type="NCBI Taxonomy" id="2984196"/>
    <lineage>
        <taxon>Bacteria</taxon>
        <taxon>Pseudomonadati</taxon>
        <taxon>Bacteroidota</taxon>
        <taxon>Cytophagia</taxon>
        <taxon>Cytophagales</taxon>
        <taxon>Flectobacillaceae</taxon>
        <taxon>Arcicella</taxon>
    </lineage>
</organism>
<reference evidence="1 2" key="1">
    <citation type="submission" date="2023-12" db="EMBL/GenBank/DDBJ databases">
        <title>Novel species of the genus Arcicella isolated from rivers.</title>
        <authorList>
            <person name="Lu H."/>
        </authorList>
    </citation>
    <scope>NUCLEOTIDE SEQUENCE [LARGE SCALE GENOMIC DNA]</scope>
    <source>
        <strain evidence="1 2">DC25W</strain>
    </source>
</reference>
<protein>
    <submittedName>
        <fullName evidence="1">Uncharacterized protein</fullName>
    </submittedName>
</protein>
<name>A0ABU5SNP3_9BACT</name>